<feature type="transmembrane region" description="Helical" evidence="1">
    <location>
        <begin position="152"/>
        <end position="173"/>
    </location>
</feature>
<keyword evidence="4" id="KW-1185">Reference proteome</keyword>
<sequence>MLGFVVTVLHHQKKEPAVTMQPPSLPSFLPRHLAILLLMTVATMFAANHVSARLAFDNGTGLLLAVLTRSGVACLILLGLVLAQKKRLWLPPGTWRWQLAVGLCITVQSVCLYSAVARLPVVIALLLVNTFPIQLALLSWALGGPRPTLRSCIIMGTILIGLLVVLDIPAWFASAEGMGPGWLAGIGFGLTAAFAFACALWTTEHRLARVGSTLRSLLTMQTVFIAMIIGGIAGVVPEGMSLPDNNTGWLGLALLGVLYGSAFSTLFIFVPRLDMARNAPVMNIEPVASLVIGYFVLGQMLSPSQLVGGAVVVGGIMVLSLSRRR</sequence>
<dbReference type="PANTHER" id="PTHR22911:SF79">
    <property type="entry name" value="MOBA-LIKE NTP TRANSFERASE DOMAIN-CONTAINING PROTEIN"/>
    <property type="match status" value="1"/>
</dbReference>
<dbReference type="EMBL" id="FNII01000013">
    <property type="protein sequence ID" value="SDO10563.1"/>
    <property type="molecule type" value="Genomic_DNA"/>
</dbReference>
<dbReference type="Gene3D" id="1.10.3730.20">
    <property type="match status" value="1"/>
</dbReference>
<proteinExistence type="predicted"/>
<feature type="transmembrane region" description="Helical" evidence="1">
    <location>
        <begin position="33"/>
        <end position="56"/>
    </location>
</feature>
<evidence type="ECO:0000259" key="2">
    <source>
        <dbReference type="Pfam" id="PF00892"/>
    </source>
</evidence>
<keyword evidence="1" id="KW-1133">Transmembrane helix</keyword>
<dbReference type="GO" id="GO:0016020">
    <property type="term" value="C:membrane"/>
    <property type="evidence" value="ECO:0007669"/>
    <property type="project" value="InterPro"/>
</dbReference>
<dbReference type="SUPFAM" id="SSF103481">
    <property type="entry name" value="Multidrug resistance efflux transporter EmrE"/>
    <property type="match status" value="2"/>
</dbReference>
<feature type="transmembrane region" description="Helical" evidence="1">
    <location>
        <begin position="62"/>
        <end position="83"/>
    </location>
</feature>
<evidence type="ECO:0000313" key="4">
    <source>
        <dbReference type="Proteomes" id="UP000199677"/>
    </source>
</evidence>
<evidence type="ECO:0000256" key="1">
    <source>
        <dbReference type="SAM" id="Phobius"/>
    </source>
</evidence>
<protein>
    <submittedName>
        <fullName evidence="3">Threonine/homoserine efflux transporter RhtA</fullName>
    </submittedName>
</protein>
<feature type="domain" description="EamA" evidence="2">
    <location>
        <begin position="33"/>
        <end position="166"/>
    </location>
</feature>
<keyword evidence="1" id="KW-0812">Transmembrane</keyword>
<dbReference type="STRING" id="416873.SAMN04487951_11322"/>
<evidence type="ECO:0000313" key="3">
    <source>
        <dbReference type="EMBL" id="SDO10563.1"/>
    </source>
</evidence>
<feature type="transmembrane region" description="Helical" evidence="1">
    <location>
        <begin position="303"/>
        <end position="321"/>
    </location>
</feature>
<dbReference type="AlphaFoldDB" id="A0A1H0GUJ1"/>
<dbReference type="Proteomes" id="UP000199677">
    <property type="component" value="Unassembled WGS sequence"/>
</dbReference>
<dbReference type="Pfam" id="PF00892">
    <property type="entry name" value="EamA"/>
    <property type="match status" value="2"/>
</dbReference>
<dbReference type="InterPro" id="IPR037185">
    <property type="entry name" value="EmrE-like"/>
</dbReference>
<feature type="transmembrane region" description="Helical" evidence="1">
    <location>
        <begin position="214"/>
        <end position="236"/>
    </location>
</feature>
<feature type="transmembrane region" description="Helical" evidence="1">
    <location>
        <begin position="121"/>
        <end position="140"/>
    </location>
</feature>
<reference evidence="4" key="1">
    <citation type="submission" date="2016-10" db="EMBL/GenBank/DDBJ databases">
        <authorList>
            <person name="Varghese N."/>
            <person name="Submissions S."/>
        </authorList>
    </citation>
    <scope>NUCLEOTIDE SEQUENCE [LARGE SCALE GENOMIC DNA]</scope>
    <source>
        <strain evidence="4">CGMCC 1.6494</strain>
    </source>
</reference>
<feature type="transmembrane region" description="Helical" evidence="1">
    <location>
        <begin position="179"/>
        <end position="202"/>
    </location>
</feature>
<feature type="domain" description="EamA" evidence="2">
    <location>
        <begin position="185"/>
        <end position="320"/>
    </location>
</feature>
<organism evidence="3 4">
    <name type="scientific">Vreelandella arcis</name>
    <dbReference type="NCBI Taxonomy" id="416873"/>
    <lineage>
        <taxon>Bacteria</taxon>
        <taxon>Pseudomonadati</taxon>
        <taxon>Pseudomonadota</taxon>
        <taxon>Gammaproteobacteria</taxon>
        <taxon>Oceanospirillales</taxon>
        <taxon>Halomonadaceae</taxon>
        <taxon>Vreelandella</taxon>
    </lineage>
</organism>
<dbReference type="PANTHER" id="PTHR22911">
    <property type="entry name" value="ACYL-MALONYL CONDENSING ENZYME-RELATED"/>
    <property type="match status" value="1"/>
</dbReference>
<feature type="transmembrane region" description="Helical" evidence="1">
    <location>
        <begin position="248"/>
        <end position="269"/>
    </location>
</feature>
<feature type="transmembrane region" description="Helical" evidence="1">
    <location>
        <begin position="95"/>
        <end position="115"/>
    </location>
</feature>
<accession>A0A1H0GUJ1</accession>
<name>A0A1H0GUJ1_9GAMM</name>
<dbReference type="InterPro" id="IPR000620">
    <property type="entry name" value="EamA_dom"/>
</dbReference>
<gene>
    <name evidence="3" type="ORF">SAMN04487951_11322</name>
</gene>
<keyword evidence="1" id="KW-0472">Membrane</keyword>